<evidence type="ECO:0000313" key="12">
    <source>
        <dbReference type="Proteomes" id="UP000003688"/>
    </source>
</evidence>
<dbReference type="GO" id="GO:0009117">
    <property type="term" value="P:nucleotide metabolic process"/>
    <property type="evidence" value="ECO:0007669"/>
    <property type="project" value="UniProtKB-KW"/>
</dbReference>
<comment type="subunit">
    <text evidence="2 10">Homodimer.</text>
</comment>
<dbReference type="PANTHER" id="PTHR11067">
    <property type="entry name" value="INOSINE TRIPHOSPHATE PYROPHOSPHATASE/HAM1 PROTEIN"/>
    <property type="match status" value="1"/>
</dbReference>
<organism evidence="11 12">
    <name type="scientific">Pedosphaera parvula (strain Ellin514)</name>
    <dbReference type="NCBI Taxonomy" id="320771"/>
    <lineage>
        <taxon>Bacteria</taxon>
        <taxon>Pseudomonadati</taxon>
        <taxon>Verrucomicrobiota</taxon>
        <taxon>Pedosphaerae</taxon>
        <taxon>Pedosphaerales</taxon>
        <taxon>Pedosphaeraceae</taxon>
        <taxon>Pedosphaera</taxon>
    </lineage>
</organism>
<comment type="similarity">
    <text evidence="1 10">Belongs to the HAM1 NTPase family.</text>
</comment>
<dbReference type="EMBL" id="ABOX02000040">
    <property type="protein sequence ID" value="EEF58622.1"/>
    <property type="molecule type" value="Genomic_DNA"/>
</dbReference>
<dbReference type="Proteomes" id="UP000003688">
    <property type="component" value="Unassembled WGS sequence"/>
</dbReference>
<dbReference type="GO" id="GO:0046872">
    <property type="term" value="F:metal ion binding"/>
    <property type="evidence" value="ECO:0007669"/>
    <property type="project" value="UniProtKB-KW"/>
</dbReference>
<evidence type="ECO:0000256" key="2">
    <source>
        <dbReference type="ARBA" id="ARBA00011738"/>
    </source>
</evidence>
<feature type="binding site" evidence="10">
    <location>
        <begin position="188"/>
        <end position="191"/>
    </location>
    <ligand>
        <name>substrate</name>
    </ligand>
</feature>
<evidence type="ECO:0000256" key="1">
    <source>
        <dbReference type="ARBA" id="ARBA00008023"/>
    </source>
</evidence>
<dbReference type="OrthoDB" id="9807456at2"/>
<sequence>MTTLLIATRNAHKVEEIRAILTDRFRYLTLKDFSGAPAVKEDADTFQGNATLKAVKLAEWVAREQPGEFLSAGSNFFVLADDSGLEVDALNGAPGVHSARFAALDKQLEGNSSDADNNAKLLRLLKDVPPGKRSARFRCVIALTPVFQLSAAGSSPVCDANEFELQTQIFDGACEGSISTKPSGLGGFGYDPLFVPNGYQQSFAELGEVTKNQLSHRAKALAKLRQRLDSMSAV</sequence>
<feature type="binding site" evidence="10">
    <location>
        <position position="211"/>
    </location>
    <ligand>
        <name>substrate</name>
    </ligand>
</feature>
<evidence type="ECO:0000256" key="5">
    <source>
        <dbReference type="ARBA" id="ARBA00022801"/>
    </source>
</evidence>
<dbReference type="EC" id="3.6.1.66" evidence="10"/>
<dbReference type="GO" id="GO:0036220">
    <property type="term" value="F:ITP diphosphatase activity"/>
    <property type="evidence" value="ECO:0007669"/>
    <property type="project" value="UniProtKB-UniRule"/>
</dbReference>
<evidence type="ECO:0000256" key="10">
    <source>
        <dbReference type="HAMAP-Rule" id="MF_01405"/>
    </source>
</evidence>
<evidence type="ECO:0000256" key="3">
    <source>
        <dbReference type="ARBA" id="ARBA00022723"/>
    </source>
</evidence>
<dbReference type="GO" id="GO:0000166">
    <property type="term" value="F:nucleotide binding"/>
    <property type="evidence" value="ECO:0007669"/>
    <property type="project" value="UniProtKB-KW"/>
</dbReference>
<proteinExistence type="inferred from homology"/>
<name>B9XNG3_PEDPL</name>
<keyword evidence="3 10" id="KW-0479">Metal-binding</keyword>
<dbReference type="InterPro" id="IPR002637">
    <property type="entry name" value="RdgB/HAM1"/>
</dbReference>
<keyword evidence="4 10" id="KW-0547">Nucleotide-binding</keyword>
<dbReference type="RefSeq" id="WP_007417350.1">
    <property type="nucleotide sequence ID" value="NZ_ABOX02000040.1"/>
</dbReference>
<comment type="catalytic activity">
    <reaction evidence="8 10">
        <text>dITP + H2O = dIMP + diphosphate + H(+)</text>
        <dbReference type="Rhea" id="RHEA:28342"/>
        <dbReference type="ChEBI" id="CHEBI:15377"/>
        <dbReference type="ChEBI" id="CHEBI:15378"/>
        <dbReference type="ChEBI" id="CHEBI:33019"/>
        <dbReference type="ChEBI" id="CHEBI:61194"/>
        <dbReference type="ChEBI" id="CHEBI:61382"/>
        <dbReference type="EC" id="3.6.1.66"/>
    </reaction>
</comment>
<dbReference type="GO" id="GO:0009146">
    <property type="term" value="P:purine nucleoside triphosphate catabolic process"/>
    <property type="evidence" value="ECO:0007669"/>
    <property type="project" value="UniProtKB-UniRule"/>
</dbReference>
<feature type="binding site" evidence="10">
    <location>
        <begin position="8"/>
        <end position="13"/>
    </location>
    <ligand>
        <name>substrate</name>
    </ligand>
</feature>
<accession>B9XNG3</accession>
<protein>
    <recommendedName>
        <fullName evidence="10">dITP/XTP pyrophosphatase</fullName>
        <ecNumber evidence="10">3.6.1.66</ecNumber>
    </recommendedName>
    <alternativeName>
        <fullName evidence="10">Non-canonical purine NTP pyrophosphatase</fullName>
    </alternativeName>
    <alternativeName>
        <fullName evidence="10">Non-standard purine NTP pyrophosphatase</fullName>
    </alternativeName>
    <alternativeName>
        <fullName evidence="10">Nucleoside-triphosphate diphosphatase</fullName>
    </alternativeName>
    <alternativeName>
        <fullName evidence="10">Nucleoside-triphosphate pyrophosphatase</fullName>
        <shortName evidence="10">NTPase</shortName>
    </alternativeName>
</protein>
<dbReference type="FunFam" id="3.90.950.10:FF:000001">
    <property type="entry name" value="dITP/XTP pyrophosphatase"/>
    <property type="match status" value="1"/>
</dbReference>
<keyword evidence="7 10" id="KW-0546">Nucleotide metabolism</keyword>
<keyword evidence="5 10" id="KW-0378">Hydrolase</keyword>
<comment type="caution">
    <text evidence="11">The sequence shown here is derived from an EMBL/GenBank/DDBJ whole genome shotgun (WGS) entry which is preliminary data.</text>
</comment>
<evidence type="ECO:0000256" key="8">
    <source>
        <dbReference type="ARBA" id="ARBA00051875"/>
    </source>
</evidence>
<comment type="function">
    <text evidence="10">Pyrophosphatase that catalyzes the hydrolysis of nucleoside triphosphates to their monophosphate derivatives, with a high preference for the non-canonical purine nucleotides XTP (xanthosine triphosphate), dITP (deoxyinosine triphosphate) and ITP. Seems to function as a house-cleaning enzyme that removes non-canonical purine nucleotides from the nucleotide pool, thus preventing their incorporation into DNA/RNA and avoiding chromosomal lesions.</text>
</comment>
<dbReference type="PANTHER" id="PTHR11067:SF9">
    <property type="entry name" value="INOSINE TRIPHOSPHATE PYROPHOSPHATASE"/>
    <property type="match status" value="1"/>
</dbReference>
<feature type="binding site" evidence="10">
    <location>
        <position position="82"/>
    </location>
    <ligand>
        <name>Mg(2+)</name>
        <dbReference type="ChEBI" id="CHEBI:18420"/>
    </ligand>
</feature>
<keyword evidence="12" id="KW-1185">Reference proteome</keyword>
<evidence type="ECO:0000256" key="9">
    <source>
        <dbReference type="ARBA" id="ARBA00052017"/>
    </source>
</evidence>
<dbReference type="GO" id="GO:0036222">
    <property type="term" value="F:XTP diphosphatase activity"/>
    <property type="evidence" value="ECO:0007669"/>
    <property type="project" value="UniProtKB-UniRule"/>
</dbReference>
<evidence type="ECO:0000256" key="6">
    <source>
        <dbReference type="ARBA" id="ARBA00022842"/>
    </source>
</evidence>
<comment type="catalytic activity">
    <reaction evidence="10">
        <text>ITP + H2O = IMP + diphosphate + H(+)</text>
        <dbReference type="Rhea" id="RHEA:29399"/>
        <dbReference type="ChEBI" id="CHEBI:15377"/>
        <dbReference type="ChEBI" id="CHEBI:15378"/>
        <dbReference type="ChEBI" id="CHEBI:33019"/>
        <dbReference type="ChEBI" id="CHEBI:58053"/>
        <dbReference type="ChEBI" id="CHEBI:61402"/>
        <dbReference type="EC" id="3.6.1.66"/>
    </reaction>
</comment>
<comment type="caution">
    <text evidence="10">Lacks conserved residue(s) required for the propagation of feature annotation.</text>
</comment>
<reference evidence="11 12" key="1">
    <citation type="journal article" date="2011" name="J. Bacteriol.">
        <title>Genome sequence of 'Pedosphaera parvula' Ellin514, an aerobic Verrucomicrobial isolate from pasture soil.</title>
        <authorList>
            <person name="Kant R."/>
            <person name="van Passel M.W."/>
            <person name="Sangwan P."/>
            <person name="Palva A."/>
            <person name="Lucas S."/>
            <person name="Copeland A."/>
            <person name="Lapidus A."/>
            <person name="Glavina Del Rio T."/>
            <person name="Dalin E."/>
            <person name="Tice H."/>
            <person name="Bruce D."/>
            <person name="Goodwin L."/>
            <person name="Pitluck S."/>
            <person name="Chertkov O."/>
            <person name="Larimer F.W."/>
            <person name="Land M.L."/>
            <person name="Hauser L."/>
            <person name="Brettin T.S."/>
            <person name="Detter J.C."/>
            <person name="Han S."/>
            <person name="de Vos W.M."/>
            <person name="Janssen P.H."/>
            <person name="Smidt H."/>
        </authorList>
    </citation>
    <scope>NUCLEOTIDE SEQUENCE [LARGE SCALE GENOMIC DNA]</scope>
    <source>
        <strain evidence="11 12">Ellin514</strain>
    </source>
</reference>
<comment type="cofactor">
    <cofactor evidence="10">
        <name>Mg(2+)</name>
        <dbReference type="ChEBI" id="CHEBI:18420"/>
    </cofactor>
    <text evidence="10">Binds 1 Mg(2+) ion per subunit.</text>
</comment>
<evidence type="ECO:0000256" key="7">
    <source>
        <dbReference type="ARBA" id="ARBA00023080"/>
    </source>
</evidence>
<dbReference type="GO" id="GO:0035870">
    <property type="term" value="F:dITP diphosphatase activity"/>
    <property type="evidence" value="ECO:0007669"/>
    <property type="project" value="UniProtKB-UniRule"/>
</dbReference>
<gene>
    <name evidence="11" type="ORF">Cflav_PD1523</name>
</gene>
<dbReference type="InterPro" id="IPR029001">
    <property type="entry name" value="ITPase-like_fam"/>
</dbReference>
<evidence type="ECO:0000256" key="4">
    <source>
        <dbReference type="ARBA" id="ARBA00022741"/>
    </source>
</evidence>
<dbReference type="SUPFAM" id="SSF52972">
    <property type="entry name" value="ITPase-like"/>
    <property type="match status" value="1"/>
</dbReference>
<dbReference type="GO" id="GO:0005829">
    <property type="term" value="C:cytosol"/>
    <property type="evidence" value="ECO:0007669"/>
    <property type="project" value="TreeGrafter"/>
</dbReference>
<dbReference type="STRING" id="320771.Cflav_PD1523"/>
<dbReference type="CDD" id="cd00515">
    <property type="entry name" value="HAM1"/>
    <property type="match status" value="1"/>
</dbReference>
<comment type="catalytic activity">
    <reaction evidence="9 10">
        <text>XTP + H2O = XMP + diphosphate + H(+)</text>
        <dbReference type="Rhea" id="RHEA:28610"/>
        <dbReference type="ChEBI" id="CHEBI:15377"/>
        <dbReference type="ChEBI" id="CHEBI:15378"/>
        <dbReference type="ChEBI" id="CHEBI:33019"/>
        <dbReference type="ChEBI" id="CHEBI:57464"/>
        <dbReference type="ChEBI" id="CHEBI:61314"/>
        <dbReference type="EC" id="3.6.1.66"/>
    </reaction>
</comment>
<feature type="binding site" evidence="10">
    <location>
        <begin position="216"/>
        <end position="217"/>
    </location>
    <ligand>
        <name>substrate</name>
    </ligand>
</feature>
<dbReference type="AlphaFoldDB" id="B9XNG3"/>
<keyword evidence="6 10" id="KW-0460">Magnesium</keyword>
<dbReference type="InterPro" id="IPR020922">
    <property type="entry name" value="dITP/XTP_pyrophosphatase"/>
</dbReference>
<dbReference type="HAMAP" id="MF_01405">
    <property type="entry name" value="Non_canon_purine_NTPase"/>
    <property type="match status" value="1"/>
</dbReference>
<dbReference type="Gene3D" id="3.90.950.10">
    <property type="match status" value="1"/>
</dbReference>
<dbReference type="GO" id="GO:0017111">
    <property type="term" value="F:ribonucleoside triphosphate phosphatase activity"/>
    <property type="evidence" value="ECO:0007669"/>
    <property type="project" value="InterPro"/>
</dbReference>
<feature type="active site" description="Proton acceptor" evidence="10">
    <location>
        <position position="82"/>
    </location>
</feature>
<evidence type="ECO:0000313" key="11">
    <source>
        <dbReference type="EMBL" id="EEF58622.1"/>
    </source>
</evidence>
<feature type="binding site" evidence="10">
    <location>
        <position position="83"/>
    </location>
    <ligand>
        <name>substrate</name>
    </ligand>
</feature>
<dbReference type="Pfam" id="PF01725">
    <property type="entry name" value="Ham1p_like"/>
    <property type="match status" value="1"/>
</dbReference>